<accession>A0A6G1SBC4</accession>
<dbReference type="Pfam" id="PF22725">
    <property type="entry name" value="GFO_IDH_MocA_C3"/>
    <property type="match status" value="1"/>
</dbReference>
<reference evidence="5" key="1">
    <citation type="submission" date="2018-10" db="EMBL/GenBank/DDBJ databases">
        <title>Transcriptome assembly of Aceria tosichella (Wheat curl mite) Type 2.</title>
        <authorList>
            <person name="Scully E.D."/>
            <person name="Geib S.M."/>
            <person name="Palmer N.A."/>
            <person name="Gupta A.K."/>
            <person name="Sarath G."/>
            <person name="Tatineni S."/>
        </authorList>
    </citation>
    <scope>NUCLEOTIDE SEQUENCE</scope>
    <source>
        <strain evidence="5">LincolnNE</strain>
    </source>
</reference>
<protein>
    <submittedName>
        <fullName evidence="5">Putative oxidoreductase yrbE</fullName>
    </submittedName>
</protein>
<dbReference type="GO" id="GO:0005737">
    <property type="term" value="C:cytoplasm"/>
    <property type="evidence" value="ECO:0007669"/>
    <property type="project" value="TreeGrafter"/>
</dbReference>
<organism evidence="5">
    <name type="scientific">Aceria tosichella</name>
    <name type="common">wheat curl mite</name>
    <dbReference type="NCBI Taxonomy" id="561515"/>
    <lineage>
        <taxon>Eukaryota</taxon>
        <taxon>Metazoa</taxon>
        <taxon>Ecdysozoa</taxon>
        <taxon>Arthropoda</taxon>
        <taxon>Chelicerata</taxon>
        <taxon>Arachnida</taxon>
        <taxon>Acari</taxon>
        <taxon>Acariformes</taxon>
        <taxon>Trombidiformes</taxon>
        <taxon>Prostigmata</taxon>
        <taxon>Eupodina</taxon>
        <taxon>Eriophyoidea</taxon>
        <taxon>Eriophyidae</taxon>
        <taxon>Eriophyinae</taxon>
        <taxon>Aceriini</taxon>
        <taxon>Aceria</taxon>
    </lineage>
</organism>
<dbReference type="GO" id="GO:0000166">
    <property type="term" value="F:nucleotide binding"/>
    <property type="evidence" value="ECO:0007669"/>
    <property type="project" value="InterPro"/>
</dbReference>
<keyword evidence="2" id="KW-0560">Oxidoreductase</keyword>
<evidence type="ECO:0000313" key="5">
    <source>
        <dbReference type="EMBL" id="MDE47220.1"/>
    </source>
</evidence>
<dbReference type="GO" id="GO:0006740">
    <property type="term" value="P:NADPH regeneration"/>
    <property type="evidence" value="ECO:0007669"/>
    <property type="project" value="TreeGrafter"/>
</dbReference>
<dbReference type="EMBL" id="GGYP01002449">
    <property type="protein sequence ID" value="MDE47220.1"/>
    <property type="molecule type" value="Transcribed_RNA"/>
</dbReference>
<gene>
    <name evidence="5" type="primary">yrbE_1</name>
    <name evidence="5" type="ORF">g.876</name>
</gene>
<evidence type="ECO:0000259" key="4">
    <source>
        <dbReference type="Pfam" id="PF22725"/>
    </source>
</evidence>
<dbReference type="SUPFAM" id="SSF55347">
    <property type="entry name" value="Glyceraldehyde-3-phosphate dehydrogenase-like, C-terminal domain"/>
    <property type="match status" value="1"/>
</dbReference>
<dbReference type="Pfam" id="PF01408">
    <property type="entry name" value="GFO_IDH_MocA"/>
    <property type="match status" value="1"/>
</dbReference>
<dbReference type="PANTHER" id="PTHR42840:SF3">
    <property type="entry name" value="BINDING ROSSMANN FOLD OXIDOREDUCTASE, PUTATIVE (AFU_ORTHOLOGUE AFUA_2G10240)-RELATED"/>
    <property type="match status" value="1"/>
</dbReference>
<dbReference type="InterPro" id="IPR000683">
    <property type="entry name" value="Gfo/Idh/MocA-like_OxRdtase_N"/>
</dbReference>
<dbReference type="Gene3D" id="3.40.50.720">
    <property type="entry name" value="NAD(P)-binding Rossmann-like Domain"/>
    <property type="match status" value="1"/>
</dbReference>
<dbReference type="Gene3D" id="3.30.360.10">
    <property type="entry name" value="Dihydrodipicolinate Reductase, domain 2"/>
    <property type="match status" value="1"/>
</dbReference>
<comment type="similarity">
    <text evidence="1">Belongs to the Gfo/Idh/MocA family.</text>
</comment>
<name>A0A6G1SBC4_9ACAR</name>
<proteinExistence type="inferred from homology"/>
<feature type="domain" description="GFO/IDH/MocA-like oxidoreductase" evidence="4">
    <location>
        <begin position="173"/>
        <end position="292"/>
    </location>
</feature>
<dbReference type="SUPFAM" id="SSF51735">
    <property type="entry name" value="NAD(P)-binding Rossmann-fold domains"/>
    <property type="match status" value="1"/>
</dbReference>
<evidence type="ECO:0000256" key="1">
    <source>
        <dbReference type="ARBA" id="ARBA00010928"/>
    </source>
</evidence>
<dbReference type="InterPro" id="IPR036291">
    <property type="entry name" value="NAD(P)-bd_dom_sf"/>
</dbReference>
<evidence type="ECO:0000259" key="3">
    <source>
        <dbReference type="Pfam" id="PF01408"/>
    </source>
</evidence>
<evidence type="ECO:0000256" key="2">
    <source>
        <dbReference type="ARBA" id="ARBA00023002"/>
    </source>
</evidence>
<sequence length="386" mass="44588">MDNGYQRAFDTIRDIDDRYELCESDINLTNNLPAFGSRRINVAVVGIGRMGAIHLYNILREPRANLLYVIDSDKRRLEFLERKYFLKERGIKVLDIEEWDRAMLDQQLEAVLIATPTFTHEHYARTALENRKHVLCEKPLAESPEAVDKLVRLAHSKGLKLICAFQRRYDPSFMRLAEQIKRGDIGDIRIIKTCCRDSPLPPIEYIKISGGIYHDCFVHDLDVIIWYSNELPSEVHAYGHAYRDDYKELNDFDTTVVCMKFKSGLITVTDLSRVGPSGYEQRIEVYGPQGVLKMDEFTRVGWEKHTNVGVTRPGQCFSFASRYIEAYSNEITELFNHIEGHQTAHTIRKGYLQALCKITHAIEHSARSCQPVRLEWTAEELKEALD</sequence>
<dbReference type="AlphaFoldDB" id="A0A6G1SBC4"/>
<dbReference type="PANTHER" id="PTHR42840">
    <property type="entry name" value="NAD(P)-BINDING ROSSMANN-FOLD SUPERFAMILY PROTEIN-RELATED"/>
    <property type="match status" value="1"/>
</dbReference>
<dbReference type="GO" id="GO:0016491">
    <property type="term" value="F:oxidoreductase activity"/>
    <property type="evidence" value="ECO:0007669"/>
    <property type="project" value="UniProtKB-KW"/>
</dbReference>
<dbReference type="InterPro" id="IPR055170">
    <property type="entry name" value="GFO_IDH_MocA-like_dom"/>
</dbReference>
<feature type="domain" description="Gfo/Idh/MocA-like oxidoreductase N-terminal" evidence="3">
    <location>
        <begin position="40"/>
        <end position="163"/>
    </location>
</feature>